<keyword evidence="2" id="KW-1185">Reference proteome</keyword>
<organism evidence="1 2">
    <name type="scientific">Haemaphysalis longicornis</name>
    <name type="common">Bush tick</name>
    <dbReference type="NCBI Taxonomy" id="44386"/>
    <lineage>
        <taxon>Eukaryota</taxon>
        <taxon>Metazoa</taxon>
        <taxon>Ecdysozoa</taxon>
        <taxon>Arthropoda</taxon>
        <taxon>Chelicerata</taxon>
        <taxon>Arachnida</taxon>
        <taxon>Acari</taxon>
        <taxon>Parasitiformes</taxon>
        <taxon>Ixodida</taxon>
        <taxon>Ixodoidea</taxon>
        <taxon>Ixodidae</taxon>
        <taxon>Haemaphysalinae</taxon>
        <taxon>Haemaphysalis</taxon>
    </lineage>
</organism>
<accession>A0A9J6GX11</accession>
<dbReference type="VEuPathDB" id="VectorBase:HLOH_048109"/>
<name>A0A9J6GX11_HAELO</name>
<proteinExistence type="predicted"/>
<comment type="caution">
    <text evidence="1">The sequence shown here is derived from an EMBL/GenBank/DDBJ whole genome shotgun (WGS) entry which is preliminary data.</text>
</comment>
<evidence type="ECO:0000313" key="2">
    <source>
        <dbReference type="Proteomes" id="UP000821853"/>
    </source>
</evidence>
<protein>
    <submittedName>
        <fullName evidence="1">Uncharacterized protein</fullName>
    </submittedName>
</protein>
<gene>
    <name evidence="1" type="ORF">HPB48_002321</name>
</gene>
<evidence type="ECO:0000313" key="1">
    <source>
        <dbReference type="EMBL" id="KAH9379731.1"/>
    </source>
</evidence>
<dbReference type="EMBL" id="JABSTR010000010">
    <property type="protein sequence ID" value="KAH9379731.1"/>
    <property type="molecule type" value="Genomic_DNA"/>
</dbReference>
<dbReference type="Proteomes" id="UP000821853">
    <property type="component" value="Chromosome 8"/>
</dbReference>
<dbReference type="AlphaFoldDB" id="A0A9J6GX11"/>
<sequence>MMRDLIQIISSRFPGEALRSGSDAEENSYRFLPTIPNGSSTPNEKEFFWPNLQRLGLGSL</sequence>
<reference evidence="1 2" key="1">
    <citation type="journal article" date="2020" name="Cell">
        <title>Large-Scale Comparative Analyses of Tick Genomes Elucidate Their Genetic Diversity and Vector Capacities.</title>
        <authorList>
            <consortium name="Tick Genome and Microbiome Consortium (TIGMIC)"/>
            <person name="Jia N."/>
            <person name="Wang J."/>
            <person name="Shi W."/>
            <person name="Du L."/>
            <person name="Sun Y."/>
            <person name="Zhan W."/>
            <person name="Jiang J.F."/>
            <person name="Wang Q."/>
            <person name="Zhang B."/>
            <person name="Ji P."/>
            <person name="Bell-Sakyi L."/>
            <person name="Cui X.M."/>
            <person name="Yuan T.T."/>
            <person name="Jiang B.G."/>
            <person name="Yang W.F."/>
            <person name="Lam T.T."/>
            <person name="Chang Q.C."/>
            <person name="Ding S.J."/>
            <person name="Wang X.J."/>
            <person name="Zhu J.G."/>
            <person name="Ruan X.D."/>
            <person name="Zhao L."/>
            <person name="Wei J.T."/>
            <person name="Ye R.Z."/>
            <person name="Que T.C."/>
            <person name="Du C.H."/>
            <person name="Zhou Y.H."/>
            <person name="Cheng J.X."/>
            <person name="Dai P.F."/>
            <person name="Guo W.B."/>
            <person name="Han X.H."/>
            <person name="Huang E.J."/>
            <person name="Li L.F."/>
            <person name="Wei W."/>
            <person name="Gao Y.C."/>
            <person name="Liu J.Z."/>
            <person name="Shao H.Z."/>
            <person name="Wang X."/>
            <person name="Wang C.C."/>
            <person name="Yang T.C."/>
            <person name="Huo Q.B."/>
            <person name="Li W."/>
            <person name="Chen H.Y."/>
            <person name="Chen S.E."/>
            <person name="Zhou L.G."/>
            <person name="Ni X.B."/>
            <person name="Tian J.H."/>
            <person name="Sheng Y."/>
            <person name="Liu T."/>
            <person name="Pan Y.S."/>
            <person name="Xia L.Y."/>
            <person name="Li J."/>
            <person name="Zhao F."/>
            <person name="Cao W.C."/>
        </authorList>
    </citation>
    <scope>NUCLEOTIDE SEQUENCE [LARGE SCALE GENOMIC DNA]</scope>
    <source>
        <strain evidence="1">HaeL-2018</strain>
    </source>
</reference>